<protein>
    <submittedName>
        <fullName evidence="2">Uncharacterized protein</fullName>
    </submittedName>
</protein>
<evidence type="ECO:0000256" key="1">
    <source>
        <dbReference type="SAM" id="MobiDB-lite"/>
    </source>
</evidence>
<evidence type="ECO:0000313" key="3">
    <source>
        <dbReference type="Proteomes" id="UP001324427"/>
    </source>
</evidence>
<evidence type="ECO:0000313" key="2">
    <source>
        <dbReference type="EMBL" id="KAK4549772.1"/>
    </source>
</evidence>
<dbReference type="AlphaFoldDB" id="A0AAV9JW71"/>
<name>A0AAV9JW71_9PEZI</name>
<feature type="region of interest" description="Disordered" evidence="1">
    <location>
        <begin position="1"/>
        <end position="29"/>
    </location>
</feature>
<dbReference type="EMBL" id="JAVFHQ010000003">
    <property type="protein sequence ID" value="KAK4549772.1"/>
    <property type="molecule type" value="Genomic_DNA"/>
</dbReference>
<sequence>MPTVTARRQPRAAASRPRSAKRSASPSSDLPFCKKCDSLRCRNLPAHGKALKEQRDRKLARDVHQDAEMIVKLLFGWCAEKSQSKSNGTSAGLCGDKLHNQRAAVAVLLRLGEKEYIRAVQEGGLEELQQEISYIADAASEHGPLRSGKLINLGGDRCDNFEKLSPCTVHGHDDWRQCRAERMAANFAANLQRLENDGHHVQARL</sequence>
<comment type="caution">
    <text evidence="2">The sequence shown here is derived from an EMBL/GenBank/DDBJ whole genome shotgun (WGS) entry which is preliminary data.</text>
</comment>
<reference evidence="2 3" key="1">
    <citation type="submission" date="2021-11" db="EMBL/GenBank/DDBJ databases">
        <title>Black yeast isolated from Biological Soil Crust.</title>
        <authorList>
            <person name="Kurbessoian T."/>
        </authorList>
    </citation>
    <scope>NUCLEOTIDE SEQUENCE [LARGE SCALE GENOMIC DNA]</scope>
    <source>
        <strain evidence="2 3">CCFEE 5522</strain>
    </source>
</reference>
<accession>A0AAV9JW71</accession>
<organism evidence="2 3">
    <name type="scientific">Oleoguttula mirabilis</name>
    <dbReference type="NCBI Taxonomy" id="1507867"/>
    <lineage>
        <taxon>Eukaryota</taxon>
        <taxon>Fungi</taxon>
        <taxon>Dikarya</taxon>
        <taxon>Ascomycota</taxon>
        <taxon>Pezizomycotina</taxon>
        <taxon>Dothideomycetes</taxon>
        <taxon>Dothideomycetidae</taxon>
        <taxon>Mycosphaerellales</taxon>
        <taxon>Teratosphaeriaceae</taxon>
        <taxon>Oleoguttula</taxon>
    </lineage>
</organism>
<proteinExistence type="predicted"/>
<gene>
    <name evidence="2" type="ORF">LTR36_005073</name>
</gene>
<keyword evidence="3" id="KW-1185">Reference proteome</keyword>
<dbReference type="Proteomes" id="UP001324427">
    <property type="component" value="Unassembled WGS sequence"/>
</dbReference>
<feature type="compositionally biased region" description="Low complexity" evidence="1">
    <location>
        <begin position="11"/>
        <end position="28"/>
    </location>
</feature>